<evidence type="ECO:0000259" key="3">
    <source>
        <dbReference type="PROSITE" id="PS51304"/>
    </source>
</evidence>
<dbReference type="SMART" id="SM00276">
    <property type="entry name" value="GLECT"/>
    <property type="match status" value="1"/>
</dbReference>
<dbReference type="SUPFAM" id="SSF49899">
    <property type="entry name" value="Concanavalin A-like lectins/glucanases"/>
    <property type="match status" value="1"/>
</dbReference>
<dbReference type="SMART" id="SM00908">
    <property type="entry name" value="Gal-bind_lectin"/>
    <property type="match status" value="1"/>
</dbReference>
<sequence length="153" mass="17925">MYFKIHFRPESHHKTFLKLCLIYQGTYKFHVITFSDVAFKATVTLDIRFSINIGHDFNSLALHFNPRFKHQKDKKVIVINSTQGGSWGSEQKESNFPFQHDGEFKVVFSFNNDQFYIRLPDGTMVGFPNRFGDDRFDHLHVDGDVKIHSIKIL</sequence>
<evidence type="ECO:0000313" key="4">
    <source>
        <dbReference type="Ensembl" id="ENSPNAP00000059785.1"/>
    </source>
</evidence>
<name>A0AAR2K688_PYGNA</name>
<reference evidence="4" key="3">
    <citation type="submission" date="2025-09" db="UniProtKB">
        <authorList>
            <consortium name="Ensembl"/>
        </authorList>
    </citation>
    <scope>IDENTIFICATION</scope>
</reference>
<protein>
    <recommendedName>
        <fullName evidence="2">Galectin</fullName>
    </recommendedName>
</protein>
<dbReference type="GO" id="GO:0005615">
    <property type="term" value="C:extracellular space"/>
    <property type="evidence" value="ECO:0007669"/>
    <property type="project" value="TreeGrafter"/>
</dbReference>
<dbReference type="GO" id="GO:0030246">
    <property type="term" value="F:carbohydrate binding"/>
    <property type="evidence" value="ECO:0007669"/>
    <property type="project" value="UniProtKB-UniRule"/>
</dbReference>
<dbReference type="Gene3D" id="2.60.120.200">
    <property type="match status" value="1"/>
</dbReference>
<keyword evidence="1 2" id="KW-0430">Lectin</keyword>
<evidence type="ECO:0000313" key="5">
    <source>
        <dbReference type="Proteomes" id="UP001501920"/>
    </source>
</evidence>
<dbReference type="GeneTree" id="ENSGT00940000155025"/>
<dbReference type="InterPro" id="IPR001079">
    <property type="entry name" value="Galectin_CRD"/>
</dbReference>
<dbReference type="Pfam" id="PF00337">
    <property type="entry name" value="Gal-bind_lectin"/>
    <property type="match status" value="1"/>
</dbReference>
<dbReference type="CDD" id="cd00070">
    <property type="entry name" value="GLECT"/>
    <property type="match status" value="1"/>
</dbReference>
<feature type="domain" description="Galectin" evidence="3">
    <location>
        <begin position="18"/>
        <end position="153"/>
    </location>
</feature>
<dbReference type="PROSITE" id="PS51304">
    <property type="entry name" value="GALECTIN"/>
    <property type="match status" value="1"/>
</dbReference>
<dbReference type="PANTHER" id="PTHR11346">
    <property type="entry name" value="GALECTIN"/>
    <property type="match status" value="1"/>
</dbReference>
<dbReference type="FunFam" id="2.60.120.200:FF:000021">
    <property type="entry name" value="Galectin"/>
    <property type="match status" value="1"/>
</dbReference>
<proteinExistence type="predicted"/>
<reference evidence="4 5" key="1">
    <citation type="submission" date="2020-10" db="EMBL/GenBank/DDBJ databases">
        <title>Pygocentrus nattereri (red-bellied piranha) genome, fPygNat1, primary haplotype.</title>
        <authorList>
            <person name="Myers G."/>
            <person name="Meyer A."/>
            <person name="Karagic N."/>
            <person name="Pippel M."/>
            <person name="Winkler S."/>
            <person name="Tracey A."/>
            <person name="Wood J."/>
            <person name="Formenti G."/>
            <person name="Howe K."/>
            <person name="Fedrigo O."/>
            <person name="Jarvis E.D."/>
        </authorList>
    </citation>
    <scope>NUCLEOTIDE SEQUENCE [LARGE SCALE GENOMIC DNA]</scope>
</reference>
<dbReference type="InterPro" id="IPR044156">
    <property type="entry name" value="Galectin-like"/>
</dbReference>
<dbReference type="GO" id="GO:0043236">
    <property type="term" value="F:laminin binding"/>
    <property type="evidence" value="ECO:0007669"/>
    <property type="project" value="TreeGrafter"/>
</dbReference>
<evidence type="ECO:0000256" key="1">
    <source>
        <dbReference type="ARBA" id="ARBA00022734"/>
    </source>
</evidence>
<dbReference type="AlphaFoldDB" id="A0AAR2K688"/>
<keyword evidence="5" id="KW-1185">Reference proteome</keyword>
<accession>A0AAR2K688</accession>
<organism evidence="4 5">
    <name type="scientific">Pygocentrus nattereri</name>
    <name type="common">Red-bellied piranha</name>
    <dbReference type="NCBI Taxonomy" id="42514"/>
    <lineage>
        <taxon>Eukaryota</taxon>
        <taxon>Metazoa</taxon>
        <taxon>Chordata</taxon>
        <taxon>Craniata</taxon>
        <taxon>Vertebrata</taxon>
        <taxon>Euteleostomi</taxon>
        <taxon>Actinopterygii</taxon>
        <taxon>Neopterygii</taxon>
        <taxon>Teleostei</taxon>
        <taxon>Ostariophysi</taxon>
        <taxon>Characiformes</taxon>
        <taxon>Characoidei</taxon>
        <taxon>Pygocentrus</taxon>
    </lineage>
</organism>
<dbReference type="Proteomes" id="UP001501920">
    <property type="component" value="Chromosome 30"/>
</dbReference>
<dbReference type="Ensembl" id="ENSPNAT00000059921.1">
    <property type="protein sequence ID" value="ENSPNAP00000059785.1"/>
    <property type="gene ID" value="ENSPNAG00000023976.2"/>
</dbReference>
<dbReference type="InterPro" id="IPR013320">
    <property type="entry name" value="ConA-like_dom_sf"/>
</dbReference>
<reference evidence="4" key="2">
    <citation type="submission" date="2025-08" db="UniProtKB">
        <authorList>
            <consortium name="Ensembl"/>
        </authorList>
    </citation>
    <scope>IDENTIFICATION</scope>
</reference>
<evidence type="ECO:0000256" key="2">
    <source>
        <dbReference type="RuleBase" id="RU102079"/>
    </source>
</evidence>
<dbReference type="PANTHER" id="PTHR11346:SF97">
    <property type="entry name" value="GALECTIN-1"/>
    <property type="match status" value="1"/>
</dbReference>